<evidence type="ECO:0000259" key="12">
    <source>
        <dbReference type="Pfam" id="PF08263"/>
    </source>
</evidence>
<gene>
    <name evidence="13" type="ORF">RGQ29_029985</name>
</gene>
<dbReference type="InterPro" id="IPR013210">
    <property type="entry name" value="LRR_N_plant-typ"/>
</dbReference>
<dbReference type="Pfam" id="PF13855">
    <property type="entry name" value="LRR_8"/>
    <property type="match status" value="4"/>
</dbReference>
<keyword evidence="9" id="KW-0472">Membrane</keyword>
<keyword evidence="14" id="KW-1185">Reference proteome</keyword>
<keyword evidence="11" id="KW-0325">Glycoprotein</keyword>
<dbReference type="SMART" id="SM00365">
    <property type="entry name" value="LRR_SD22"/>
    <property type="match status" value="6"/>
</dbReference>
<dbReference type="InterPro" id="IPR032675">
    <property type="entry name" value="LRR_dom_sf"/>
</dbReference>
<keyword evidence="6" id="KW-0732">Signal</keyword>
<comment type="subcellular location">
    <subcellularLocation>
        <location evidence="1">Cell membrane</location>
        <topology evidence="1">Single-pass type I membrane protein</topology>
    </subcellularLocation>
</comment>
<dbReference type="PROSITE" id="PS51450">
    <property type="entry name" value="LRR"/>
    <property type="match status" value="3"/>
</dbReference>
<dbReference type="SMART" id="SM00369">
    <property type="entry name" value="LRR_TYP"/>
    <property type="match status" value="8"/>
</dbReference>
<accession>A0AAN7EGS6</accession>
<evidence type="ECO:0000256" key="6">
    <source>
        <dbReference type="ARBA" id="ARBA00022729"/>
    </source>
</evidence>
<keyword evidence="10" id="KW-0675">Receptor</keyword>
<keyword evidence="4" id="KW-0433">Leucine-rich repeat</keyword>
<keyword evidence="5" id="KW-0812">Transmembrane</keyword>
<evidence type="ECO:0000256" key="3">
    <source>
        <dbReference type="ARBA" id="ARBA00022475"/>
    </source>
</evidence>
<evidence type="ECO:0000256" key="8">
    <source>
        <dbReference type="ARBA" id="ARBA00022989"/>
    </source>
</evidence>
<dbReference type="Pfam" id="PF00560">
    <property type="entry name" value="LRR_1"/>
    <property type="match status" value="5"/>
</dbReference>
<keyword evidence="3" id="KW-1003">Cell membrane</keyword>
<dbReference type="FunFam" id="3.80.10.10:FF:000095">
    <property type="entry name" value="LRR receptor-like serine/threonine-protein kinase GSO1"/>
    <property type="match status" value="1"/>
</dbReference>
<reference evidence="13 14" key="1">
    <citation type="journal article" date="2023" name="G3 (Bethesda)">
        <title>A haplotype-resolved chromosome-scale genome for Quercus rubra L. provides insights into the genetics of adaptive traits for red oak species.</title>
        <authorList>
            <person name="Kapoor B."/>
            <person name="Jenkins J."/>
            <person name="Schmutz J."/>
            <person name="Zhebentyayeva T."/>
            <person name="Kuelheim C."/>
            <person name="Coggeshall M."/>
            <person name="Heim C."/>
            <person name="Lasky J.R."/>
            <person name="Leites L."/>
            <person name="Islam-Faridi N."/>
            <person name="Romero-Severson J."/>
            <person name="DeLeo V.L."/>
            <person name="Lucas S.M."/>
            <person name="Lazic D."/>
            <person name="Gailing O."/>
            <person name="Carlson J."/>
            <person name="Staton M."/>
        </authorList>
    </citation>
    <scope>NUCLEOTIDE SEQUENCE [LARGE SCALE GENOMIC DNA]</scope>
    <source>
        <strain evidence="13">Pseudo-F2</strain>
    </source>
</reference>
<keyword evidence="8" id="KW-1133">Transmembrane helix</keyword>
<proteinExistence type="inferred from homology"/>
<dbReference type="FunFam" id="3.80.10.10:FF:000111">
    <property type="entry name" value="LRR receptor-like serine/threonine-protein kinase ERECTA"/>
    <property type="match status" value="1"/>
</dbReference>
<comment type="similarity">
    <text evidence="2">Belongs to the RLP family.</text>
</comment>
<dbReference type="Gene3D" id="3.80.10.10">
    <property type="entry name" value="Ribonuclease Inhibitor"/>
    <property type="match status" value="3"/>
</dbReference>
<evidence type="ECO:0000256" key="7">
    <source>
        <dbReference type="ARBA" id="ARBA00022737"/>
    </source>
</evidence>
<dbReference type="PRINTS" id="PR00019">
    <property type="entry name" value="LEURICHRPT"/>
</dbReference>
<evidence type="ECO:0000256" key="9">
    <source>
        <dbReference type="ARBA" id="ARBA00023136"/>
    </source>
</evidence>
<evidence type="ECO:0000256" key="10">
    <source>
        <dbReference type="ARBA" id="ARBA00023170"/>
    </source>
</evidence>
<comment type="caution">
    <text evidence="13">The sequence shown here is derived from an EMBL/GenBank/DDBJ whole genome shotgun (WGS) entry which is preliminary data.</text>
</comment>
<dbReference type="InterPro" id="IPR046956">
    <property type="entry name" value="RLP23-like"/>
</dbReference>
<evidence type="ECO:0000256" key="11">
    <source>
        <dbReference type="ARBA" id="ARBA00023180"/>
    </source>
</evidence>
<dbReference type="PANTHER" id="PTHR48063:SF101">
    <property type="entry name" value="LRR RECEPTOR-LIKE SERINE_THREONINE-PROTEIN KINASE FLS2"/>
    <property type="match status" value="1"/>
</dbReference>
<organism evidence="13 14">
    <name type="scientific">Quercus rubra</name>
    <name type="common">Northern red oak</name>
    <name type="synonym">Quercus borealis</name>
    <dbReference type="NCBI Taxonomy" id="3512"/>
    <lineage>
        <taxon>Eukaryota</taxon>
        <taxon>Viridiplantae</taxon>
        <taxon>Streptophyta</taxon>
        <taxon>Embryophyta</taxon>
        <taxon>Tracheophyta</taxon>
        <taxon>Spermatophyta</taxon>
        <taxon>Magnoliopsida</taxon>
        <taxon>eudicotyledons</taxon>
        <taxon>Gunneridae</taxon>
        <taxon>Pentapetalae</taxon>
        <taxon>rosids</taxon>
        <taxon>fabids</taxon>
        <taxon>Fagales</taxon>
        <taxon>Fagaceae</taxon>
        <taxon>Quercus</taxon>
    </lineage>
</organism>
<evidence type="ECO:0000256" key="1">
    <source>
        <dbReference type="ARBA" id="ARBA00004251"/>
    </source>
</evidence>
<dbReference type="InterPro" id="IPR003591">
    <property type="entry name" value="Leu-rich_rpt_typical-subtyp"/>
</dbReference>
<keyword evidence="7" id="KW-0677">Repeat</keyword>
<dbReference type="InterPro" id="IPR001611">
    <property type="entry name" value="Leu-rich_rpt"/>
</dbReference>
<sequence>MTMITIMGGGYLKLVHAFFILSVLVHLRPALGFISGVGVGDANNISCLEGESQALIGFKKGLVDDYGRLSSWRSEDENKNCCNWEGVLCNNQTSHVLELYLGFDPLGIFQPLRGMISPSLLELPYLTFLDLSDNDFKQTHILEFIGSLSNLKYLDLSRANLTGPIPHQLENLLHLQYLNLSWNDLKIIENLQWLSCLSSIEYLDLSSTNLSNVANDWLEVVSHLPNLTTLSVLGCDLPPMSLSSLPHLNHSKSFTSLKSLDLNDNQLVHIPKSLGICTKDSLEVLKLSYNQITGLFPNFAIFPSLKEIYLSENKLNGTLPKSIRNLYKLEFLSVSSNFLEGVISKSLFSNLSKLQYLDLSNNSLSLEFSFDWVPPFQIRDIYLTSCNLGPRFPNWIQTQRNVSFLEISNTKISDTIPAEWLADLPPTLKLLNLSNNHIYGRLPNVSTKRLNELAIDLSANSLEGPLPHFPTNLTVLNLSKNQFSGSISSLCKINGQLLAYLDLSNNRLSGRLPNCFMQWPKLVILNLAGNHFFGEVPSSLGSLSMLNTLSLNNNNFSGNLPLSLRNCSSLIVMDMRNNRFSGNVPAWIGERLPSLIFLSLHSNMFNGSVPLHLCWLKDLQILDLSINDISGTIPQCLNNFTAMAQKGNSFFESTTPYSYDNDVTYMKEYFDSVMIINLSSNKLIGKLPSEIFSLLDLISLNVSRNNLIGEIPQMIGQLKQLESLDLSSNQFSVEIPSSISEINFLEFLNLSYNNLSGKIPSGTQLRGFDASYFIGNRALCGPPLTQNCLGEETPSRSEANTKDNEENEDELGKWFYVGTRFGFAIGFWGVCSSLVLKRSWRHAYFLLLDNMKDWLYVTITVNIARLQRKIQRQG</sequence>
<dbReference type="PANTHER" id="PTHR48063">
    <property type="entry name" value="LRR RECEPTOR-LIKE KINASE"/>
    <property type="match status" value="1"/>
</dbReference>
<dbReference type="Proteomes" id="UP001324115">
    <property type="component" value="Unassembled WGS sequence"/>
</dbReference>
<dbReference type="AlphaFoldDB" id="A0AAN7EGS6"/>
<protein>
    <recommendedName>
        <fullName evidence="12">Leucine-rich repeat-containing N-terminal plant-type domain-containing protein</fullName>
    </recommendedName>
</protein>
<dbReference type="SUPFAM" id="SSF52058">
    <property type="entry name" value="L domain-like"/>
    <property type="match status" value="2"/>
</dbReference>
<evidence type="ECO:0000256" key="2">
    <source>
        <dbReference type="ARBA" id="ARBA00009592"/>
    </source>
</evidence>
<evidence type="ECO:0000313" key="14">
    <source>
        <dbReference type="Proteomes" id="UP001324115"/>
    </source>
</evidence>
<dbReference type="GO" id="GO:0005886">
    <property type="term" value="C:plasma membrane"/>
    <property type="evidence" value="ECO:0007669"/>
    <property type="project" value="UniProtKB-SubCell"/>
</dbReference>
<dbReference type="FunFam" id="3.80.10.10:FF:001347">
    <property type="entry name" value="LRR receptor-like serine/threonine-protein kinase GSO2"/>
    <property type="match status" value="1"/>
</dbReference>
<evidence type="ECO:0000256" key="5">
    <source>
        <dbReference type="ARBA" id="ARBA00022692"/>
    </source>
</evidence>
<feature type="domain" description="Leucine-rich repeat-containing N-terminal plant-type" evidence="12">
    <location>
        <begin position="50"/>
        <end position="90"/>
    </location>
</feature>
<dbReference type="Pfam" id="PF08263">
    <property type="entry name" value="LRRNT_2"/>
    <property type="match status" value="1"/>
</dbReference>
<name>A0AAN7EGS6_QUERU</name>
<evidence type="ECO:0000256" key="4">
    <source>
        <dbReference type="ARBA" id="ARBA00022614"/>
    </source>
</evidence>
<dbReference type="EMBL" id="JAXUIC010000009">
    <property type="protein sequence ID" value="KAK4571387.1"/>
    <property type="molecule type" value="Genomic_DNA"/>
</dbReference>
<evidence type="ECO:0000313" key="13">
    <source>
        <dbReference type="EMBL" id="KAK4571387.1"/>
    </source>
</evidence>